<accession>A0A226DWP7</accession>
<keyword evidence="1" id="KW-0812">Transmembrane</keyword>
<proteinExistence type="predicted"/>
<evidence type="ECO:0000256" key="1">
    <source>
        <dbReference type="SAM" id="Phobius"/>
    </source>
</evidence>
<gene>
    <name evidence="2" type="ORF">Fcan01_16748</name>
</gene>
<sequence>MEEISVTVTTGRKNSINILRKLSHPVCHVKGEDPRGHGVAPSRKKLITGLATVAFLASVVVIRLVQIATTSSLVEGDMLWKGFPLYLAINGLICLVLMVALYLLLCWKEDANQRRWILKDNFSLTLGQSSKKVHFDAAISLKWNKKQKPDGVPEGPHFTKFLSNLLETLDTKLTQVSKNVSI</sequence>
<dbReference type="EMBL" id="LNIX01000011">
    <property type="protein sequence ID" value="OXA48616.1"/>
    <property type="molecule type" value="Genomic_DNA"/>
</dbReference>
<keyword evidence="1" id="KW-1133">Transmembrane helix</keyword>
<comment type="caution">
    <text evidence="2">The sequence shown here is derived from an EMBL/GenBank/DDBJ whole genome shotgun (WGS) entry which is preliminary data.</text>
</comment>
<keyword evidence="3" id="KW-1185">Reference proteome</keyword>
<evidence type="ECO:0000313" key="2">
    <source>
        <dbReference type="EMBL" id="OXA48616.1"/>
    </source>
</evidence>
<name>A0A226DWP7_FOLCA</name>
<feature type="transmembrane region" description="Helical" evidence="1">
    <location>
        <begin position="46"/>
        <end position="65"/>
    </location>
</feature>
<dbReference type="AlphaFoldDB" id="A0A226DWP7"/>
<dbReference type="Proteomes" id="UP000198287">
    <property type="component" value="Unassembled WGS sequence"/>
</dbReference>
<evidence type="ECO:0000313" key="3">
    <source>
        <dbReference type="Proteomes" id="UP000198287"/>
    </source>
</evidence>
<feature type="transmembrane region" description="Helical" evidence="1">
    <location>
        <begin position="85"/>
        <end position="105"/>
    </location>
</feature>
<protein>
    <submittedName>
        <fullName evidence="2">Uncharacterized protein</fullName>
    </submittedName>
</protein>
<organism evidence="2 3">
    <name type="scientific">Folsomia candida</name>
    <name type="common">Springtail</name>
    <dbReference type="NCBI Taxonomy" id="158441"/>
    <lineage>
        <taxon>Eukaryota</taxon>
        <taxon>Metazoa</taxon>
        <taxon>Ecdysozoa</taxon>
        <taxon>Arthropoda</taxon>
        <taxon>Hexapoda</taxon>
        <taxon>Collembola</taxon>
        <taxon>Entomobryomorpha</taxon>
        <taxon>Isotomoidea</taxon>
        <taxon>Isotomidae</taxon>
        <taxon>Proisotominae</taxon>
        <taxon>Folsomia</taxon>
    </lineage>
</organism>
<reference evidence="2 3" key="1">
    <citation type="submission" date="2015-12" db="EMBL/GenBank/DDBJ databases">
        <title>The genome of Folsomia candida.</title>
        <authorList>
            <person name="Faddeeva A."/>
            <person name="Derks M.F."/>
            <person name="Anvar Y."/>
            <person name="Smit S."/>
            <person name="Van Straalen N."/>
            <person name="Roelofs D."/>
        </authorList>
    </citation>
    <scope>NUCLEOTIDE SEQUENCE [LARGE SCALE GENOMIC DNA]</scope>
    <source>
        <strain evidence="2 3">VU population</strain>
        <tissue evidence="2">Whole body</tissue>
    </source>
</reference>
<keyword evidence="1" id="KW-0472">Membrane</keyword>